<feature type="compositionally biased region" description="Low complexity" evidence="3">
    <location>
        <begin position="75"/>
        <end position="92"/>
    </location>
</feature>
<dbReference type="CDD" id="cd11684">
    <property type="entry name" value="DHR2_DOCK"/>
    <property type="match status" value="1"/>
</dbReference>
<name>A0AAN7TTQ5_9MYCE</name>
<dbReference type="InterPro" id="IPR046773">
    <property type="entry name" value="DOCKER_Lobe_C"/>
</dbReference>
<feature type="region of interest" description="Disordered" evidence="3">
    <location>
        <begin position="1"/>
        <end position="228"/>
    </location>
</feature>
<feature type="compositionally biased region" description="Low complexity" evidence="3">
    <location>
        <begin position="570"/>
        <end position="584"/>
    </location>
</feature>
<reference evidence="6 7" key="1">
    <citation type="submission" date="2023-11" db="EMBL/GenBank/DDBJ databases">
        <title>Dfirmibasis_genome.</title>
        <authorList>
            <person name="Edelbroek B."/>
            <person name="Kjellin J."/>
            <person name="Jerlstrom-Hultqvist J."/>
            <person name="Soderbom F."/>
        </authorList>
    </citation>
    <scope>NUCLEOTIDE SEQUENCE [LARGE SCALE GENOMIC DNA]</scope>
    <source>
        <strain evidence="6 7">TNS-C-14</strain>
    </source>
</reference>
<keyword evidence="7" id="KW-1185">Reference proteome</keyword>
<organism evidence="6 7">
    <name type="scientific">Dictyostelium firmibasis</name>
    <dbReference type="NCBI Taxonomy" id="79012"/>
    <lineage>
        <taxon>Eukaryota</taxon>
        <taxon>Amoebozoa</taxon>
        <taxon>Evosea</taxon>
        <taxon>Eumycetozoa</taxon>
        <taxon>Dictyostelia</taxon>
        <taxon>Dictyosteliales</taxon>
        <taxon>Dictyosteliaceae</taxon>
        <taxon>Dictyostelium</taxon>
    </lineage>
</organism>
<dbReference type="Proteomes" id="UP001344447">
    <property type="component" value="Unassembled WGS sequence"/>
</dbReference>
<evidence type="ECO:0000313" key="7">
    <source>
        <dbReference type="Proteomes" id="UP001344447"/>
    </source>
</evidence>
<dbReference type="PANTHER" id="PTHR45653">
    <property type="entry name" value="DEDICATOR OF CYTOKINESIS"/>
    <property type="match status" value="1"/>
</dbReference>
<dbReference type="InterPro" id="IPR043161">
    <property type="entry name" value="DOCK_C_lobe_A"/>
</dbReference>
<protein>
    <recommendedName>
        <fullName evidence="8">DOCK family protein</fullName>
    </recommendedName>
</protein>
<feature type="compositionally biased region" description="Low complexity" evidence="3">
    <location>
        <begin position="186"/>
        <end position="217"/>
    </location>
</feature>
<dbReference type="Gene3D" id="1.20.58.740">
    <property type="match status" value="1"/>
</dbReference>
<dbReference type="InterPro" id="IPR046769">
    <property type="entry name" value="DOCKER_Lobe_A"/>
</dbReference>
<evidence type="ECO:0000259" key="4">
    <source>
        <dbReference type="PROSITE" id="PS51650"/>
    </source>
</evidence>
<dbReference type="PROSITE" id="PS51651">
    <property type="entry name" value="DOCKER"/>
    <property type="match status" value="1"/>
</dbReference>
<accession>A0AAN7TTQ5</accession>
<comment type="caution">
    <text evidence="6">The sequence shown here is derived from an EMBL/GenBank/DDBJ whole genome shotgun (WGS) entry which is preliminary data.</text>
</comment>
<proteinExistence type="inferred from homology"/>
<evidence type="ECO:0000256" key="2">
    <source>
        <dbReference type="PROSITE-ProRule" id="PRU00983"/>
    </source>
</evidence>
<dbReference type="GO" id="GO:0007264">
    <property type="term" value="P:small GTPase-mediated signal transduction"/>
    <property type="evidence" value="ECO:0007669"/>
    <property type="project" value="InterPro"/>
</dbReference>
<feature type="region of interest" description="Disordered" evidence="3">
    <location>
        <begin position="561"/>
        <end position="584"/>
    </location>
</feature>
<dbReference type="PROSITE" id="PS51650">
    <property type="entry name" value="C2_DOCK"/>
    <property type="match status" value="1"/>
</dbReference>
<dbReference type="InterPro" id="IPR043162">
    <property type="entry name" value="DOCK_C_lobe_C"/>
</dbReference>
<dbReference type="Pfam" id="PF20421">
    <property type="entry name" value="DHR-2_Lobe_C"/>
    <property type="match status" value="1"/>
</dbReference>
<dbReference type="InterPro" id="IPR027007">
    <property type="entry name" value="C2_DOCK-type_domain"/>
</dbReference>
<dbReference type="GO" id="GO:0031267">
    <property type="term" value="F:small GTPase binding"/>
    <property type="evidence" value="ECO:0007669"/>
    <property type="project" value="TreeGrafter"/>
</dbReference>
<dbReference type="GO" id="GO:0005085">
    <property type="term" value="F:guanyl-nucleotide exchange factor activity"/>
    <property type="evidence" value="ECO:0007669"/>
    <property type="project" value="UniProtKB-KW"/>
</dbReference>
<evidence type="ECO:0000313" key="6">
    <source>
        <dbReference type="EMBL" id="KAK5575410.1"/>
    </source>
</evidence>
<dbReference type="InterPro" id="IPR056372">
    <property type="entry name" value="TPR_DOCK"/>
</dbReference>
<dbReference type="Gene3D" id="1.25.40.410">
    <property type="match status" value="1"/>
</dbReference>
<evidence type="ECO:0000256" key="1">
    <source>
        <dbReference type="ARBA" id="ARBA00022658"/>
    </source>
</evidence>
<dbReference type="GO" id="GO:0005737">
    <property type="term" value="C:cytoplasm"/>
    <property type="evidence" value="ECO:0007669"/>
    <property type="project" value="TreeGrafter"/>
</dbReference>
<dbReference type="Pfam" id="PF06920">
    <property type="entry name" value="DHR-2_Lobe_A"/>
    <property type="match status" value="1"/>
</dbReference>
<feature type="domain" description="DOCKER" evidence="5">
    <location>
        <begin position="1717"/>
        <end position="2137"/>
    </location>
</feature>
<dbReference type="EMBL" id="JAVFKY010000005">
    <property type="protein sequence ID" value="KAK5575410.1"/>
    <property type="molecule type" value="Genomic_DNA"/>
</dbReference>
<keyword evidence="1" id="KW-0344">Guanine-nucleotide releasing factor</keyword>
<dbReference type="InterPro" id="IPR027357">
    <property type="entry name" value="DOCKER_dom"/>
</dbReference>
<dbReference type="Gene3D" id="2.60.40.150">
    <property type="entry name" value="C2 domain"/>
    <property type="match status" value="1"/>
</dbReference>
<dbReference type="PANTHER" id="PTHR45653:SF5">
    <property type="entry name" value="DOCK FAMILY PROTEIN"/>
    <property type="match status" value="1"/>
</dbReference>
<evidence type="ECO:0008006" key="8">
    <source>
        <dbReference type="Google" id="ProtNLM"/>
    </source>
</evidence>
<gene>
    <name evidence="6" type="ORF">RB653_006543</name>
</gene>
<dbReference type="Pfam" id="PF20422">
    <property type="entry name" value="DHR-2_Lobe_B"/>
    <property type="match status" value="1"/>
</dbReference>
<feature type="compositionally biased region" description="Low complexity" evidence="3">
    <location>
        <begin position="620"/>
        <end position="629"/>
    </location>
</feature>
<feature type="compositionally biased region" description="Polar residues" evidence="3">
    <location>
        <begin position="158"/>
        <end position="168"/>
    </location>
</feature>
<feature type="compositionally biased region" description="Low complexity" evidence="3">
    <location>
        <begin position="42"/>
        <end position="56"/>
    </location>
</feature>
<dbReference type="Pfam" id="PF23554">
    <property type="entry name" value="TPR_DOCK"/>
    <property type="match status" value="1"/>
</dbReference>
<comment type="similarity">
    <text evidence="2">Belongs to the DOCK family.</text>
</comment>
<feature type="domain" description="C2 DOCK-type" evidence="4">
    <location>
        <begin position="868"/>
        <end position="1073"/>
    </location>
</feature>
<evidence type="ECO:0000259" key="5">
    <source>
        <dbReference type="PROSITE" id="PS51651"/>
    </source>
</evidence>
<evidence type="ECO:0000256" key="3">
    <source>
        <dbReference type="SAM" id="MobiDB-lite"/>
    </source>
</evidence>
<feature type="region of interest" description="Disordered" evidence="3">
    <location>
        <begin position="610"/>
        <end position="629"/>
    </location>
</feature>
<dbReference type="InterPro" id="IPR026791">
    <property type="entry name" value="DOCK"/>
</dbReference>
<dbReference type="InterPro" id="IPR035892">
    <property type="entry name" value="C2_domain_sf"/>
</dbReference>
<sequence length="2137" mass="240333">MADQQVPKPVGSISKLQGMFNKPAAETAPPKIVPNFKIVKKSAATPPTSSTTSSSAEGANKPQETTQTTPPPPTTASAASSSSASSTPSTSPVITGTPAPKPSGFKTSPILKPVGSSIENTTTTSTTPSSLGLQQASISQPTTPGLKPANRVFVKQPAGSTSAPTTPSFKGATPIRKSPSSNENLAAVAAGTSSTTTTVSNPIRKSPSTSENLSTPTTTPPTISPTNPQLLVYVLPPIAPKDELSETSSSTTTRPKTTVITNKQTASTPTITKPATITNEINEILSNEISKKSSKKIKEDMKSKEYVRVLSNRKGDFSSLSVVRGDVLEIKEKGEKDTYLGCNGYKTASFSLSNTKNLYPKENEPPFDSQKVVAIKDIRTNNNYTVIRGDVLCILETKQSGNTTTYLGRVKVGLDGWGEKLEFPSDSVRNISEREYILFGNLLDVVIEVSEQLMDPELFANQSSPRSNSTTSSLKISEKQIEKNQLVLRDRVKSLQTVREQLLNSGTPNPELEVTLFKEIEITRAFLSNEFYIINDNGNILTSENESPMKLLKYHYQMNEKKNTKESTNPSSSSSSSSSPSSSSSSLSLSSSGSFLQLGSSSQSNTSSKSFLQLATSQPNNSSSSSLLNLNDRGIDNSNGNGIKKQWEYGQIICDIKFNKCSLPPKKNFEFYFSLYNFSQSRYITEQVQVEWDSVLPSTSAPSTSSIVSFKCIFKNIEPSDITEDICFLCKVVRKGPFKDLDESTLKKGTNIDFRRPYAFGCISIPNLVVENQTALERQGVFQFYSTSSTDLSISQIPDFLMKNSDEEIRKHLEMVPKVTSGLPQSILPVSLSFYDIGFDVFSNKFPQFQKIVKVEKLEHKIVFAEKIHKFYLTLDSGKFSQGKKMEVIIRVRLDDGEYLQNCMSLGDSANGTFVSEIRSSTCPLNSNGTTTWNESIHFNISEVHFPRAHVLFFVKNRSNSSSKEKNSLVGFSFLKLGNDNSTVISNGDHSISLYKLNSMDNLPIQSYIDLNSQIGGNIEGGDSSPSSSSKSGLNLNKSALLSKESSSSSSPSSKESSSLKKGESLKVKTLLHSSDFIQHSSVIQLIDWKNHKNILSNLLDRFKFVDTIQIMRNLNKILDSLLSIFDMYSNEGRISGKPDPNTLSVYNTIVFVMGLLTDERTNRFKHFKSEMDRYIIEQFSFATTHKHLLRCISYSIEDISTKETAKISNTLKALDYMFQLITKSRLVYIREQQAKQLVDEETQWKQDLRDFLALLNNLMSNSNEKLLIVPQTFALRNFDVIMKGLSNFFNTTELCVILSDFMESVYYSDKNFYQSKLTIYHKILSTQLPIGPSTYQHLLPALVSTIDQHLNKGEELRLSNQLLALLLETIELLDTTDRNKAVSIIAIVFTKMFTLVDSLLTTISNDTTFTSMTIEHTYLLSNFYTIIHYFIKCGTPITSNGQPSKYSNHFEKYIQENLTEEKTIKPFIKKLLRIMEGFIGRSIYSSKWPTLNLFQYNVTLSVLETLEPYCCKYFTTQSDLDGWTLLFNVKFAFLTSSSLRLNENRIHRLGHIKQQLDEIRSYILISIIKSWNHLLTIQLQNQFNQSLLVNLLYALLNGNNDVNEFIQNLFYIIMKNEFLEYKSLKRIESKTIEVLDKITIRERICDEDIFKNFLIKRLTDSVVESSGSGDLILTKESKSFISNINQLLSLLFEFRTLPTDRAFEEERTIATLKMMEYFKDRKDTYIKYLYELLNQHLANGYYTEAGFAILLHSDLYEWNSEQILPPYTLALNQQPTTMPQESSSDRKVRLLKMAIQYLDKGQVWERCVTLLQDLKLHYEQTYNFKGLSEVSFQEAEFYEKILNTERLFAEYFRVGYYGKKFPLSIQGKEFLYKGFELERLSDFTARILAKFPDAELLKSTSEPTTEIQNSDGKYLLITIVNPSNLDEVEKKQKPIIPGTPNNSKSYLKRNDVNVFVYSKPFEKASGAVVSNSNNKFGDLWIKNHFLLTDSSFPTIHRRAEVIKKLHVDLSPIENAINSVSSKNEELDEMVKKYEKSPQLNLNPLAMALNGSIDAAVNGGISLYKEAFYQVPEPYRPKKPFLVKLSSELTSQANILGSGLIIHSKRCPDELRGLHEKLESFFPKLKSEIQSIHNLIE</sequence>
<dbReference type="InterPro" id="IPR046770">
    <property type="entry name" value="DOCKER_Lobe_B"/>
</dbReference>
<feature type="compositionally biased region" description="Polar residues" evidence="3">
    <location>
        <begin position="131"/>
        <end position="143"/>
    </location>
</feature>
<feature type="compositionally biased region" description="Low complexity" evidence="3">
    <location>
        <begin position="116"/>
        <end position="130"/>
    </location>
</feature>
<dbReference type="GO" id="GO:0005886">
    <property type="term" value="C:plasma membrane"/>
    <property type="evidence" value="ECO:0007669"/>
    <property type="project" value="TreeGrafter"/>
</dbReference>
<dbReference type="Pfam" id="PF14429">
    <property type="entry name" value="DOCK-C2"/>
    <property type="match status" value="1"/>
</dbReference>